<gene>
    <name evidence="2" type="ORF">QO014_003975</name>
</gene>
<sequence length="232" mass="24995">MGFGHHHHEHCGHPHRGRFFDFAGRRGGRGEGGPGFGGGFGRGPFGGRGGDGFRIGRMVADGDLRLIVLSLLEKTPRHGYDVIKAIEELTSGSYSPSPGVIYPTLTFLEEAGQATATTEGNKKVYAITDAGKAHLNENRVGVEAVLDHLARIGKRIAQARAWFGRDEDGPRGERPDRDIPDVIPAMNEARRALKGAIASRIGDDEAEQQRVADILQRAAEEIMRGKAGGIDL</sequence>
<dbReference type="Pfam" id="PF03551">
    <property type="entry name" value="PadR"/>
    <property type="match status" value="1"/>
</dbReference>
<proteinExistence type="predicted"/>
<dbReference type="SUPFAM" id="SSF46785">
    <property type="entry name" value="Winged helix' DNA-binding domain"/>
    <property type="match status" value="1"/>
</dbReference>
<dbReference type="RefSeq" id="WP_266350464.1">
    <property type="nucleotide sequence ID" value="NZ_JAPKNG010000006.1"/>
</dbReference>
<protein>
    <submittedName>
        <fullName evidence="2">DNA-binding PadR family transcriptional regulator</fullName>
    </submittedName>
</protein>
<dbReference type="Gene3D" id="1.10.10.10">
    <property type="entry name" value="Winged helix-like DNA-binding domain superfamily/Winged helix DNA-binding domain"/>
    <property type="match status" value="1"/>
</dbReference>
<dbReference type="PANTHER" id="PTHR43252:SF7">
    <property type="entry name" value="TRANSCRIPTIONAL REGULATOR YQJI"/>
    <property type="match status" value="1"/>
</dbReference>
<evidence type="ECO:0000259" key="1">
    <source>
        <dbReference type="Pfam" id="PF03551"/>
    </source>
</evidence>
<accession>A0ABU0HB81</accession>
<dbReference type="Proteomes" id="UP001241603">
    <property type="component" value="Unassembled WGS sequence"/>
</dbReference>
<reference evidence="2 3" key="1">
    <citation type="submission" date="2023-07" db="EMBL/GenBank/DDBJ databases">
        <title>Genomic Encyclopedia of Type Strains, Phase IV (KMG-IV): sequencing the most valuable type-strain genomes for metagenomic binning, comparative biology and taxonomic classification.</title>
        <authorList>
            <person name="Goeker M."/>
        </authorList>
    </citation>
    <scope>NUCLEOTIDE SEQUENCE [LARGE SCALE GENOMIC DNA]</scope>
    <source>
        <strain evidence="2 3">B6-8</strain>
    </source>
</reference>
<dbReference type="PANTHER" id="PTHR43252">
    <property type="entry name" value="TRANSCRIPTIONAL REGULATOR YQJI"/>
    <property type="match status" value="1"/>
</dbReference>
<dbReference type="EMBL" id="JAUSVO010000006">
    <property type="protein sequence ID" value="MDQ0439569.1"/>
    <property type="molecule type" value="Genomic_DNA"/>
</dbReference>
<organism evidence="2 3">
    <name type="scientific">Kaistia dalseonensis</name>
    <dbReference type="NCBI Taxonomy" id="410840"/>
    <lineage>
        <taxon>Bacteria</taxon>
        <taxon>Pseudomonadati</taxon>
        <taxon>Pseudomonadota</taxon>
        <taxon>Alphaproteobacteria</taxon>
        <taxon>Hyphomicrobiales</taxon>
        <taxon>Kaistiaceae</taxon>
        <taxon>Kaistia</taxon>
    </lineage>
</organism>
<comment type="caution">
    <text evidence="2">The sequence shown here is derived from an EMBL/GenBank/DDBJ whole genome shotgun (WGS) entry which is preliminary data.</text>
</comment>
<name>A0ABU0HB81_9HYPH</name>
<dbReference type="GO" id="GO:0003677">
    <property type="term" value="F:DNA binding"/>
    <property type="evidence" value="ECO:0007669"/>
    <property type="project" value="UniProtKB-KW"/>
</dbReference>
<keyword evidence="3" id="KW-1185">Reference proteome</keyword>
<dbReference type="InterPro" id="IPR005149">
    <property type="entry name" value="Tscrpt_reg_PadR_N"/>
</dbReference>
<evidence type="ECO:0000313" key="2">
    <source>
        <dbReference type="EMBL" id="MDQ0439569.1"/>
    </source>
</evidence>
<dbReference type="InterPro" id="IPR036388">
    <property type="entry name" value="WH-like_DNA-bd_sf"/>
</dbReference>
<dbReference type="InterPro" id="IPR036390">
    <property type="entry name" value="WH_DNA-bd_sf"/>
</dbReference>
<keyword evidence="2" id="KW-0238">DNA-binding</keyword>
<evidence type="ECO:0000313" key="3">
    <source>
        <dbReference type="Proteomes" id="UP001241603"/>
    </source>
</evidence>
<feature type="domain" description="Transcription regulator PadR N-terminal" evidence="1">
    <location>
        <begin position="68"/>
        <end position="136"/>
    </location>
</feature>